<evidence type="ECO:0000313" key="2">
    <source>
        <dbReference type="Proteomes" id="UP000297638"/>
    </source>
</evidence>
<dbReference type="RefSeq" id="WP_134779633.1">
    <property type="nucleotide sequence ID" value="NZ_SPDS01000001.1"/>
</dbReference>
<dbReference type="Gene3D" id="1.20.120.450">
    <property type="entry name" value="dinb family like domain"/>
    <property type="match status" value="1"/>
</dbReference>
<sequence>MSNPDSHHNYQLDYHNMAQVFIDQHRQMLMACLDGLTEEEARAKLVESKTTLLGLVKHATFVERVWFGEAATGKSRSELGIAATPDRSFVLKASDTIASVRRDYRNAVELSHQALEGKSGDDIFRGNRRGPLPVRWIQLHMLRELAQHCGHADILREQILTARKRQPA</sequence>
<proteinExistence type="predicted"/>
<name>A0A4Y8TZD9_9MICC</name>
<dbReference type="SUPFAM" id="SSF109854">
    <property type="entry name" value="DinB/YfiT-like putative metalloenzymes"/>
    <property type="match status" value="1"/>
</dbReference>
<dbReference type="InterPro" id="IPR034660">
    <property type="entry name" value="DinB/YfiT-like"/>
</dbReference>
<gene>
    <name evidence="1" type="ORF">EXY26_05110</name>
</gene>
<protein>
    <submittedName>
        <fullName evidence="1">DinB family protein</fullName>
    </submittedName>
</protein>
<dbReference type="AlphaFoldDB" id="A0A4Y8TZD9"/>
<dbReference type="Pfam" id="PF04978">
    <property type="entry name" value="MST"/>
    <property type="match status" value="1"/>
</dbReference>
<dbReference type="InterPro" id="IPR007061">
    <property type="entry name" value="MST-like"/>
</dbReference>
<dbReference type="Proteomes" id="UP000297638">
    <property type="component" value="Unassembled WGS sequence"/>
</dbReference>
<accession>A0A4Y8TZD9</accession>
<reference evidence="1 2" key="1">
    <citation type="submission" date="2019-03" db="EMBL/GenBank/DDBJ databases">
        <title>Glutamicibacter sp. LJH19 genome.</title>
        <authorList>
            <person name="Sinai Borker S."/>
            <person name="Kumar R."/>
        </authorList>
    </citation>
    <scope>NUCLEOTIDE SEQUENCE [LARGE SCALE GENOMIC DNA]</scope>
    <source>
        <strain evidence="1 2">LJH19</strain>
    </source>
</reference>
<comment type="caution">
    <text evidence="1">The sequence shown here is derived from an EMBL/GenBank/DDBJ whole genome shotgun (WGS) entry which is preliminary data.</text>
</comment>
<evidence type="ECO:0000313" key="1">
    <source>
        <dbReference type="EMBL" id="TFH56423.1"/>
    </source>
</evidence>
<organism evidence="1 2">
    <name type="scientific">Glutamicibacter arilaitensis</name>
    <dbReference type="NCBI Taxonomy" id="256701"/>
    <lineage>
        <taxon>Bacteria</taxon>
        <taxon>Bacillati</taxon>
        <taxon>Actinomycetota</taxon>
        <taxon>Actinomycetes</taxon>
        <taxon>Micrococcales</taxon>
        <taxon>Micrococcaceae</taxon>
        <taxon>Glutamicibacter</taxon>
    </lineage>
</organism>
<dbReference type="EMBL" id="SPDS01000001">
    <property type="protein sequence ID" value="TFH56423.1"/>
    <property type="molecule type" value="Genomic_DNA"/>
</dbReference>